<evidence type="ECO:0000256" key="10">
    <source>
        <dbReference type="ARBA" id="ARBA00023329"/>
    </source>
</evidence>
<protein>
    <submittedName>
        <fullName evidence="14">Cation transporter</fullName>
    </submittedName>
</protein>
<feature type="transmembrane region" description="Helical" evidence="12">
    <location>
        <begin position="124"/>
        <end position="143"/>
    </location>
</feature>
<evidence type="ECO:0000256" key="1">
    <source>
        <dbReference type="ARBA" id="ARBA00004146"/>
    </source>
</evidence>
<evidence type="ECO:0000256" key="4">
    <source>
        <dbReference type="ARBA" id="ARBA00022692"/>
    </source>
</evidence>
<dbReference type="Pfam" id="PF01545">
    <property type="entry name" value="Cation_efflux"/>
    <property type="match status" value="1"/>
</dbReference>
<comment type="similarity">
    <text evidence="3">Belongs to the TMEM163 family.</text>
</comment>
<evidence type="ECO:0000256" key="6">
    <source>
        <dbReference type="ARBA" id="ARBA00022833"/>
    </source>
</evidence>
<dbReference type="InterPro" id="IPR026765">
    <property type="entry name" value="Tmem163"/>
</dbReference>
<evidence type="ECO:0000256" key="11">
    <source>
        <dbReference type="SAM" id="MobiDB-lite"/>
    </source>
</evidence>
<keyword evidence="6" id="KW-0862">Zinc</keyword>
<feature type="domain" description="Cation efflux protein transmembrane" evidence="13">
    <location>
        <begin position="37"/>
        <end position="207"/>
    </location>
</feature>
<name>A0ABT8JVW3_9MICC</name>
<comment type="caution">
    <text evidence="14">The sequence shown here is derived from an EMBL/GenBank/DDBJ whole genome shotgun (WGS) entry which is preliminary data.</text>
</comment>
<sequence length="302" mass="30967">MSTHTSTKSDRSVRPAPTTERRAVLSRRIRLFVAATITYNVIEAVVAISAGTIASSSALIGFGLDSIVEVLSAAAVAWQFAGRDPEAREKTALRLIAFSFFGLAAFVTFDAVRTLLGASEPQHSLVGIILAAVSLAVMPFLSWAQRRAGRELGSRSAVADSKQTLLCTYLSGVLLVGLLLNSTLGWSWADPIAALVIAAVAIKEGREAWKGDSCCAPSFGNLDADRSVDACGSTPEGGTDSCCSTDTAETTDRTTSAAAAAPNTPAGVAPLTLTSQPAGPSATTGTPQSTAAGASCACCAHD</sequence>
<feature type="transmembrane region" description="Helical" evidence="12">
    <location>
        <begin position="59"/>
        <end position="80"/>
    </location>
</feature>
<dbReference type="InterPro" id="IPR027469">
    <property type="entry name" value="Cation_efflux_TMD_sf"/>
</dbReference>
<organism evidence="14 15">
    <name type="scientific">Arthrobacter burdickii</name>
    <dbReference type="NCBI Taxonomy" id="3035920"/>
    <lineage>
        <taxon>Bacteria</taxon>
        <taxon>Bacillati</taxon>
        <taxon>Actinomycetota</taxon>
        <taxon>Actinomycetes</taxon>
        <taxon>Micrococcales</taxon>
        <taxon>Micrococcaceae</taxon>
        <taxon>Arthrobacter</taxon>
    </lineage>
</organism>
<comment type="subcellular location">
    <subcellularLocation>
        <location evidence="2">Cytoplasmic vesicle</location>
        <location evidence="2">Secretory vesicle</location>
        <location evidence="2">Synaptic vesicle membrane</location>
        <topology evidence="2">Multi-pass membrane protein</topology>
    </subcellularLocation>
    <subcellularLocation>
        <location evidence="1">Early endosome membrane</location>
    </subcellularLocation>
</comment>
<dbReference type="PANTHER" id="PTHR31937">
    <property type="entry name" value="TRANSMEMBRANE PROTEIN 163"/>
    <property type="match status" value="1"/>
</dbReference>
<evidence type="ECO:0000256" key="12">
    <source>
        <dbReference type="SAM" id="Phobius"/>
    </source>
</evidence>
<feature type="transmembrane region" description="Helical" evidence="12">
    <location>
        <begin position="31"/>
        <end position="53"/>
    </location>
</feature>
<keyword evidence="9 12" id="KW-0472">Membrane</keyword>
<dbReference type="InterPro" id="IPR058533">
    <property type="entry name" value="Cation_efflux_TM"/>
</dbReference>
<dbReference type="RefSeq" id="WP_301224011.1">
    <property type="nucleotide sequence ID" value="NZ_JAROCG010000001.1"/>
</dbReference>
<feature type="transmembrane region" description="Helical" evidence="12">
    <location>
        <begin position="164"/>
        <end position="180"/>
    </location>
</feature>
<reference evidence="14" key="1">
    <citation type="submission" date="2023-06" db="EMBL/GenBank/DDBJ databases">
        <title>MT1 and MT2 Draft Genomes of Novel Species.</title>
        <authorList>
            <person name="Venkateswaran K."/>
        </authorList>
    </citation>
    <scope>NUCLEOTIDE SEQUENCE</scope>
    <source>
        <strain evidence="14">IIF3SC-B10</strain>
    </source>
</reference>
<dbReference type="EMBL" id="JAROCG010000001">
    <property type="protein sequence ID" value="MDN4609309.1"/>
    <property type="molecule type" value="Genomic_DNA"/>
</dbReference>
<dbReference type="PANTHER" id="PTHR31937:SF2">
    <property type="entry name" value="TRANSMEMBRANE PROTEIN 163"/>
    <property type="match status" value="1"/>
</dbReference>
<evidence type="ECO:0000256" key="5">
    <source>
        <dbReference type="ARBA" id="ARBA00022753"/>
    </source>
</evidence>
<evidence type="ECO:0000256" key="7">
    <source>
        <dbReference type="ARBA" id="ARBA00022989"/>
    </source>
</evidence>
<evidence type="ECO:0000259" key="13">
    <source>
        <dbReference type="Pfam" id="PF01545"/>
    </source>
</evidence>
<gene>
    <name evidence="14" type="ORF">P5G52_00340</name>
</gene>
<keyword evidence="4 12" id="KW-0812">Transmembrane</keyword>
<dbReference type="Proteomes" id="UP001174209">
    <property type="component" value="Unassembled WGS sequence"/>
</dbReference>
<evidence type="ECO:0000313" key="14">
    <source>
        <dbReference type="EMBL" id="MDN4609309.1"/>
    </source>
</evidence>
<feature type="transmembrane region" description="Helical" evidence="12">
    <location>
        <begin position="92"/>
        <end position="112"/>
    </location>
</feature>
<feature type="compositionally biased region" description="Low complexity" evidence="11">
    <location>
        <begin position="253"/>
        <end position="266"/>
    </location>
</feature>
<keyword evidence="15" id="KW-1185">Reference proteome</keyword>
<evidence type="ECO:0000256" key="3">
    <source>
        <dbReference type="ARBA" id="ARBA00008731"/>
    </source>
</evidence>
<feature type="region of interest" description="Disordered" evidence="11">
    <location>
        <begin position="253"/>
        <end position="292"/>
    </location>
</feature>
<keyword evidence="7 12" id="KW-1133">Transmembrane helix</keyword>
<evidence type="ECO:0000256" key="8">
    <source>
        <dbReference type="ARBA" id="ARBA00023018"/>
    </source>
</evidence>
<keyword evidence="5" id="KW-0967">Endosome</keyword>
<dbReference type="SUPFAM" id="SSF161111">
    <property type="entry name" value="Cation efflux protein transmembrane domain-like"/>
    <property type="match status" value="1"/>
</dbReference>
<feature type="compositionally biased region" description="Polar residues" evidence="11">
    <location>
        <begin position="272"/>
        <end position="290"/>
    </location>
</feature>
<evidence type="ECO:0000256" key="2">
    <source>
        <dbReference type="ARBA" id="ARBA00004644"/>
    </source>
</evidence>
<keyword evidence="10" id="KW-0968">Cytoplasmic vesicle</keyword>
<dbReference type="Gene3D" id="1.20.1510.10">
    <property type="entry name" value="Cation efflux protein transmembrane domain"/>
    <property type="match status" value="1"/>
</dbReference>
<evidence type="ECO:0000256" key="9">
    <source>
        <dbReference type="ARBA" id="ARBA00023136"/>
    </source>
</evidence>
<keyword evidence="8" id="KW-0770">Synapse</keyword>
<proteinExistence type="inferred from homology"/>
<accession>A0ABT8JVW3</accession>
<evidence type="ECO:0000313" key="15">
    <source>
        <dbReference type="Proteomes" id="UP001174209"/>
    </source>
</evidence>